<proteinExistence type="predicted"/>
<keyword evidence="2" id="KW-1185">Reference proteome</keyword>
<reference evidence="2" key="1">
    <citation type="submission" date="2010-03" db="EMBL/GenBank/DDBJ databases">
        <title>The complete chromosome of Tsukamurella paurometabola DSM 20162.</title>
        <authorList>
            <consortium name="US DOE Joint Genome Institute (JGI-PGF)"/>
            <person name="Lucas S."/>
            <person name="Copeland A."/>
            <person name="Lapidus A."/>
            <person name="Glavina del Rio T."/>
            <person name="Dalin E."/>
            <person name="Tice H."/>
            <person name="Bruce D."/>
            <person name="Goodwin L."/>
            <person name="Pitluck S."/>
            <person name="Kyrpides N."/>
            <person name="Mavromatis K."/>
            <person name="Ivanova N."/>
            <person name="Mikhailova N."/>
            <person name="Munk A.C."/>
            <person name="Brettin T."/>
            <person name="Detter J.C."/>
            <person name="Tapia R."/>
            <person name="Han C."/>
            <person name="Larimer F."/>
            <person name="Land M."/>
            <person name="Hauser L."/>
            <person name="Markowitz V."/>
            <person name="Cheng J.-F."/>
            <person name="Hugenholtz P."/>
            <person name="Woyke T."/>
            <person name="Wu D."/>
            <person name="Jando M."/>
            <person name="Brambilla E."/>
            <person name="Klenk H.-P."/>
            <person name="Eisen J.A."/>
        </authorList>
    </citation>
    <scope>NUCLEOTIDE SEQUENCE [LARGE SCALE GENOMIC DNA]</scope>
    <source>
        <strain evidence="2">ATCC 8368 / DSM 20162 / CCUG 35730 / CIP 100753 / JCM 10117 / KCTC 9821 / NBRC 16120 / NCIMB 702349 / NCTC 13040</strain>
    </source>
</reference>
<dbReference type="KEGG" id="tpr:Tpau_1916"/>
<name>D5UN32_TSUPD</name>
<evidence type="ECO:0000313" key="1">
    <source>
        <dbReference type="EMBL" id="ADG78529.1"/>
    </source>
</evidence>
<dbReference type="EMBL" id="CP001966">
    <property type="protein sequence ID" value="ADG78529.1"/>
    <property type="molecule type" value="Genomic_DNA"/>
</dbReference>
<dbReference type="eggNOG" id="COG1708">
    <property type="taxonomic scope" value="Bacteria"/>
</dbReference>
<organism evidence="1 2">
    <name type="scientific">Tsukamurella paurometabola (strain ATCC 8368 / DSM 20162 / CCUG 35730 / CIP 100753 / JCM 10117 / KCTC 9821 / NBRC 16120 / NCIMB 702349 / NCTC 13040)</name>
    <name type="common">Corynebacterium paurometabolum</name>
    <dbReference type="NCBI Taxonomy" id="521096"/>
    <lineage>
        <taxon>Bacteria</taxon>
        <taxon>Bacillati</taxon>
        <taxon>Actinomycetota</taxon>
        <taxon>Actinomycetes</taxon>
        <taxon>Mycobacteriales</taxon>
        <taxon>Tsukamurellaceae</taxon>
        <taxon>Tsukamurella</taxon>
    </lineage>
</organism>
<dbReference type="STRING" id="521096.Tpau_1916"/>
<sequence>MFTSEERQGIANRLIGSAQDSEDFVAGAVVGAAAIGMLDDVTGIDLQFAAAPGAAIEDVRERLVRTLYRDFGAIHHTVENGTPVFLLPNLLTARIAVVPADLFGPRAGEPFQQLFGVTDPQPTLEVGTVDLIGPAWLGALRTRAALRRGDGPGAAAQLDPLRDALIALIGARTGAPAGYLPRQERDTIQATFPSSVSFIEVERAFGVAVQILDHELQSTAPVIGDAVALPLLEEVAD</sequence>
<dbReference type="Proteomes" id="UP000001213">
    <property type="component" value="Chromosome"/>
</dbReference>
<evidence type="ECO:0000313" key="2">
    <source>
        <dbReference type="Proteomes" id="UP000001213"/>
    </source>
</evidence>
<dbReference type="RefSeq" id="WP_013126552.1">
    <property type="nucleotide sequence ID" value="NC_014158.1"/>
</dbReference>
<accession>D5UN32</accession>
<dbReference type="AlphaFoldDB" id="D5UN32"/>
<protein>
    <submittedName>
        <fullName evidence="1">Uncharacterized protein</fullName>
    </submittedName>
</protein>
<dbReference type="HOGENOM" id="CLU_1154511_0_0_11"/>
<reference evidence="1 2" key="2">
    <citation type="journal article" date="2011" name="Stand. Genomic Sci.">
        <title>Complete genome sequence of Tsukamurella paurometabola type strain (no. 33).</title>
        <authorList>
            <person name="Munk A.C."/>
            <person name="Lapidus A."/>
            <person name="Lucas S."/>
            <person name="Nolan M."/>
            <person name="Tice H."/>
            <person name="Cheng J.F."/>
            <person name="Del Rio T.G."/>
            <person name="Goodwin L."/>
            <person name="Pitluck S."/>
            <person name="Liolios K."/>
            <person name="Huntemann M."/>
            <person name="Ivanova N."/>
            <person name="Mavromatis K."/>
            <person name="Mikhailova N."/>
            <person name="Pati A."/>
            <person name="Chen A."/>
            <person name="Palaniappan K."/>
            <person name="Tapia R."/>
            <person name="Han C."/>
            <person name="Land M."/>
            <person name="Hauser L."/>
            <person name="Chang Y.J."/>
            <person name="Jeffries C.D."/>
            <person name="Brettin T."/>
            <person name="Yasawong M."/>
            <person name="Brambilla E.M."/>
            <person name="Rohde M."/>
            <person name="Sikorski J."/>
            <person name="Goker M."/>
            <person name="Detter J.C."/>
            <person name="Woyke T."/>
            <person name="Bristow J."/>
            <person name="Eisen J.A."/>
            <person name="Markowitz V."/>
            <person name="Hugenholtz P."/>
            <person name="Kyrpides N.C."/>
            <person name="Klenk H.P."/>
        </authorList>
    </citation>
    <scope>NUCLEOTIDE SEQUENCE [LARGE SCALE GENOMIC DNA]</scope>
    <source>
        <strain evidence="2">ATCC 8368 / DSM 20162 / CCUG 35730 / CIP 100753 / JCM 10117 / KCTC 9821 / NBRC 16120 / NCIMB 702349 / NCTC 13040</strain>
    </source>
</reference>
<gene>
    <name evidence="1" type="ordered locus">Tpau_1916</name>
</gene>